<dbReference type="AlphaFoldDB" id="A0A6P2DGD1"/>
<dbReference type="Proteomes" id="UP000464178">
    <property type="component" value="Chromosome"/>
</dbReference>
<organism evidence="1 2">
    <name type="scientific">Gemmata massiliana</name>
    <dbReference type="NCBI Taxonomy" id="1210884"/>
    <lineage>
        <taxon>Bacteria</taxon>
        <taxon>Pseudomonadati</taxon>
        <taxon>Planctomycetota</taxon>
        <taxon>Planctomycetia</taxon>
        <taxon>Gemmatales</taxon>
        <taxon>Gemmataceae</taxon>
        <taxon>Gemmata</taxon>
    </lineage>
</organism>
<keyword evidence="2" id="KW-1185">Reference proteome</keyword>
<dbReference type="EMBL" id="LR593886">
    <property type="protein sequence ID" value="VTR98867.1"/>
    <property type="molecule type" value="Genomic_DNA"/>
</dbReference>
<gene>
    <name evidence="1" type="ORF">SOIL9_01310</name>
</gene>
<evidence type="ECO:0000313" key="1">
    <source>
        <dbReference type="EMBL" id="VTR98867.1"/>
    </source>
</evidence>
<name>A0A6P2DGD1_9BACT</name>
<accession>A0A6P2DGD1</accession>
<proteinExistence type="predicted"/>
<evidence type="ECO:0000313" key="2">
    <source>
        <dbReference type="Proteomes" id="UP000464178"/>
    </source>
</evidence>
<sequence>MCLTNFVASSQRLHSDDTPLDGPNQLIVREMNANGIAELAHCRGAGPHVRAVQGRRSGQD</sequence>
<protein>
    <submittedName>
        <fullName evidence="1">Uncharacterized protein</fullName>
    </submittedName>
</protein>
<dbReference type="KEGG" id="gms:SOIL9_01310"/>
<reference evidence="1 2" key="1">
    <citation type="submission" date="2019-05" db="EMBL/GenBank/DDBJ databases">
        <authorList>
            <consortium name="Science for Life Laboratories"/>
        </authorList>
    </citation>
    <scope>NUCLEOTIDE SEQUENCE [LARGE SCALE GENOMIC DNA]</scope>
    <source>
        <strain evidence="1">Soil9</strain>
    </source>
</reference>